<dbReference type="InterPro" id="IPR029033">
    <property type="entry name" value="His_PPase_superfam"/>
</dbReference>
<dbReference type="Gene3D" id="3.40.50.1240">
    <property type="entry name" value="Phosphoglycerate mutase-like"/>
    <property type="match status" value="1"/>
</dbReference>
<feature type="non-terminal residue" evidence="1">
    <location>
        <position position="164"/>
    </location>
</feature>
<gene>
    <name evidence="1" type="ORF">S03H2_27934</name>
</gene>
<accession>X1G6X9</accession>
<comment type="caution">
    <text evidence="1">The sequence shown here is derived from an EMBL/GenBank/DDBJ whole genome shotgun (WGS) entry which is preliminary data.</text>
</comment>
<dbReference type="AlphaFoldDB" id="X1G6X9"/>
<dbReference type="EMBL" id="BARU01016822">
    <property type="protein sequence ID" value="GAH52982.1"/>
    <property type="molecule type" value="Genomic_DNA"/>
</dbReference>
<dbReference type="Pfam" id="PF00300">
    <property type="entry name" value="His_Phos_1"/>
    <property type="match status" value="1"/>
</dbReference>
<sequence>MDVEKIWKEENWTAHARTIIENLNKFPEDSKLILVLRHSHRNEPQIMEKVHKLRLTPQGHAIAKKFGESLPNNRPIRIFHSIIWRCEETAENIHNGFKSIGGKSELMGEFSPLYDIGIDNDSFLEQFKNYHFSEILLRWAAGFYLPEEWTPFTQYIQNAAHLIW</sequence>
<organism evidence="1">
    <name type="scientific">marine sediment metagenome</name>
    <dbReference type="NCBI Taxonomy" id="412755"/>
    <lineage>
        <taxon>unclassified sequences</taxon>
        <taxon>metagenomes</taxon>
        <taxon>ecological metagenomes</taxon>
    </lineage>
</organism>
<evidence type="ECO:0000313" key="1">
    <source>
        <dbReference type="EMBL" id="GAH52982.1"/>
    </source>
</evidence>
<evidence type="ECO:0008006" key="2">
    <source>
        <dbReference type="Google" id="ProtNLM"/>
    </source>
</evidence>
<dbReference type="InterPro" id="IPR013078">
    <property type="entry name" value="His_Pase_superF_clade-1"/>
</dbReference>
<proteinExistence type="predicted"/>
<protein>
    <recommendedName>
        <fullName evidence="2">Histidine phosphatase family protein</fullName>
    </recommendedName>
</protein>
<name>X1G6X9_9ZZZZ</name>
<reference evidence="1" key="1">
    <citation type="journal article" date="2014" name="Front. Microbiol.">
        <title>High frequency of phylogenetically diverse reductive dehalogenase-homologous genes in deep subseafloor sedimentary metagenomes.</title>
        <authorList>
            <person name="Kawai M."/>
            <person name="Futagami T."/>
            <person name="Toyoda A."/>
            <person name="Takaki Y."/>
            <person name="Nishi S."/>
            <person name="Hori S."/>
            <person name="Arai W."/>
            <person name="Tsubouchi T."/>
            <person name="Morono Y."/>
            <person name="Uchiyama I."/>
            <person name="Ito T."/>
            <person name="Fujiyama A."/>
            <person name="Inagaki F."/>
            <person name="Takami H."/>
        </authorList>
    </citation>
    <scope>NUCLEOTIDE SEQUENCE</scope>
    <source>
        <strain evidence="1">Expedition CK06-06</strain>
    </source>
</reference>
<dbReference type="SUPFAM" id="SSF53254">
    <property type="entry name" value="Phosphoglycerate mutase-like"/>
    <property type="match status" value="1"/>
</dbReference>